<dbReference type="EMBL" id="DVGY01000091">
    <property type="protein sequence ID" value="HIR41007.1"/>
    <property type="molecule type" value="Genomic_DNA"/>
</dbReference>
<dbReference type="GO" id="GO:0003677">
    <property type="term" value="F:DNA binding"/>
    <property type="evidence" value="ECO:0007669"/>
    <property type="project" value="UniProtKB-UniRule"/>
</dbReference>
<comment type="function">
    <text evidence="2">Binds to DNA and alters its conformation. May be involved in regulation of gene expression, nucleoid organization and DNA protection.</text>
</comment>
<dbReference type="HAMAP" id="MF_00274">
    <property type="entry name" value="DNA_YbaB_EbfC"/>
    <property type="match status" value="1"/>
</dbReference>
<sequence length="115" mass="12355">MKARLPKGMGGGPQNMQAMIRQAQKMQQDMTAKQEELAQREFTAAAGGGAVSITMTGNRQVTALTIQPEVVDPEDIEMLQDLVISAVNECLHTIEDTTNKELDAITNGMNIPGIG</sequence>
<dbReference type="Proteomes" id="UP000886749">
    <property type="component" value="Unassembled WGS sequence"/>
</dbReference>
<organism evidence="3 4">
    <name type="scientific">Candidatus Egerieicola pullicola</name>
    <dbReference type="NCBI Taxonomy" id="2840775"/>
    <lineage>
        <taxon>Bacteria</taxon>
        <taxon>Bacillati</taxon>
        <taxon>Bacillota</taxon>
        <taxon>Clostridia</taxon>
        <taxon>Eubacteriales</taxon>
        <taxon>Oscillospiraceae</taxon>
        <taxon>Oscillospiraceae incertae sedis</taxon>
        <taxon>Candidatus Egerieicola</taxon>
    </lineage>
</organism>
<comment type="similarity">
    <text evidence="2">Belongs to the YbaB/EbfC family.</text>
</comment>
<evidence type="ECO:0000313" key="4">
    <source>
        <dbReference type="Proteomes" id="UP000886749"/>
    </source>
</evidence>
<dbReference type="PANTHER" id="PTHR33449">
    <property type="entry name" value="NUCLEOID-ASSOCIATED PROTEIN YBAB"/>
    <property type="match status" value="1"/>
</dbReference>
<evidence type="ECO:0000256" key="2">
    <source>
        <dbReference type="HAMAP-Rule" id="MF_00274"/>
    </source>
</evidence>
<reference evidence="3" key="2">
    <citation type="journal article" date="2021" name="PeerJ">
        <title>Extensive microbial diversity within the chicken gut microbiome revealed by metagenomics and culture.</title>
        <authorList>
            <person name="Gilroy R."/>
            <person name="Ravi A."/>
            <person name="Getino M."/>
            <person name="Pursley I."/>
            <person name="Horton D.L."/>
            <person name="Alikhan N.F."/>
            <person name="Baker D."/>
            <person name="Gharbi K."/>
            <person name="Hall N."/>
            <person name="Watson M."/>
            <person name="Adriaenssens E.M."/>
            <person name="Foster-Nyarko E."/>
            <person name="Jarju S."/>
            <person name="Secka A."/>
            <person name="Antonio M."/>
            <person name="Oren A."/>
            <person name="Chaudhuri R.R."/>
            <person name="La Ragione R."/>
            <person name="Hildebrand F."/>
            <person name="Pallen M.J."/>
        </authorList>
    </citation>
    <scope>NUCLEOTIDE SEQUENCE</scope>
    <source>
        <strain evidence="3">CHK184-25365</strain>
    </source>
</reference>
<dbReference type="PANTHER" id="PTHR33449:SF1">
    <property type="entry name" value="NUCLEOID-ASSOCIATED PROTEIN YBAB"/>
    <property type="match status" value="1"/>
</dbReference>
<dbReference type="GO" id="GO:0043590">
    <property type="term" value="C:bacterial nucleoid"/>
    <property type="evidence" value="ECO:0007669"/>
    <property type="project" value="UniProtKB-UniRule"/>
</dbReference>
<accession>A0A9D1AIU7</accession>
<comment type="caution">
    <text evidence="3">The sequence shown here is derived from an EMBL/GenBank/DDBJ whole genome shotgun (WGS) entry which is preliminary data.</text>
</comment>
<gene>
    <name evidence="3" type="ORF">IAB36_04165</name>
</gene>
<evidence type="ECO:0000256" key="1">
    <source>
        <dbReference type="ARBA" id="ARBA00023125"/>
    </source>
</evidence>
<keyword evidence="2" id="KW-0963">Cytoplasm</keyword>
<dbReference type="Pfam" id="PF02575">
    <property type="entry name" value="YbaB_DNA_bd"/>
    <property type="match status" value="1"/>
</dbReference>
<comment type="subcellular location">
    <subcellularLocation>
        <location evidence="2">Cytoplasm</location>
        <location evidence="2">Nucleoid</location>
    </subcellularLocation>
</comment>
<protein>
    <recommendedName>
        <fullName evidence="2">Nucleoid-associated protein IAB36_04165</fullName>
    </recommendedName>
</protein>
<dbReference type="SUPFAM" id="SSF82607">
    <property type="entry name" value="YbaB-like"/>
    <property type="match status" value="1"/>
</dbReference>
<dbReference type="GO" id="GO:0005829">
    <property type="term" value="C:cytosol"/>
    <property type="evidence" value="ECO:0007669"/>
    <property type="project" value="TreeGrafter"/>
</dbReference>
<dbReference type="AlphaFoldDB" id="A0A9D1AIU7"/>
<evidence type="ECO:0000313" key="3">
    <source>
        <dbReference type="EMBL" id="HIR41007.1"/>
    </source>
</evidence>
<dbReference type="PIRSF" id="PIRSF004555">
    <property type="entry name" value="UCP004555"/>
    <property type="match status" value="1"/>
</dbReference>
<dbReference type="NCBIfam" id="TIGR00103">
    <property type="entry name" value="DNA_YbaB_EbfC"/>
    <property type="match status" value="1"/>
</dbReference>
<comment type="subunit">
    <text evidence="2">Homodimer.</text>
</comment>
<reference evidence="3" key="1">
    <citation type="submission" date="2020-10" db="EMBL/GenBank/DDBJ databases">
        <authorList>
            <person name="Gilroy R."/>
        </authorList>
    </citation>
    <scope>NUCLEOTIDE SEQUENCE</scope>
    <source>
        <strain evidence="3">CHK184-25365</strain>
    </source>
</reference>
<dbReference type="InterPro" id="IPR036894">
    <property type="entry name" value="YbaB-like_sf"/>
</dbReference>
<proteinExistence type="inferred from homology"/>
<keyword evidence="1 2" id="KW-0238">DNA-binding</keyword>
<name>A0A9D1AIU7_9FIRM</name>
<dbReference type="Gene3D" id="3.30.1310.10">
    <property type="entry name" value="Nucleoid-associated protein YbaB-like domain"/>
    <property type="match status" value="1"/>
</dbReference>
<dbReference type="InterPro" id="IPR004401">
    <property type="entry name" value="YbaB/EbfC"/>
</dbReference>